<dbReference type="eggNOG" id="COG0042">
    <property type="taxonomic scope" value="Bacteria"/>
</dbReference>
<dbReference type="EMBL" id="AEQP01000003">
    <property type="protein sequence ID" value="EFV95391.1"/>
    <property type="molecule type" value="Genomic_DNA"/>
</dbReference>
<dbReference type="PANTHER" id="PTHR42907">
    <property type="entry name" value="FMN-LINKED OXIDOREDUCTASES SUPERFAMILY PROTEIN"/>
    <property type="match status" value="1"/>
</dbReference>
<feature type="site" description="Interacts with tRNA; defines subfamily-specific binding signature" evidence="9">
    <location>
        <position position="342"/>
    </location>
</feature>
<comment type="similarity">
    <text evidence="9">Belongs to the Dus family. DusA subfamily.</text>
</comment>
<evidence type="ECO:0000259" key="10">
    <source>
        <dbReference type="Pfam" id="PF01207"/>
    </source>
</evidence>
<gene>
    <name evidence="9 11" type="primary">dusA</name>
    <name evidence="11" type="ORF">HMPREF0551_0879</name>
</gene>
<keyword evidence="5 9" id="KW-0819">tRNA processing</keyword>
<feature type="domain" description="DUS-like FMN-binding" evidence="10">
    <location>
        <begin position="263"/>
        <end position="357"/>
    </location>
</feature>
<evidence type="ECO:0000256" key="3">
    <source>
        <dbReference type="ARBA" id="ARBA00022630"/>
    </source>
</evidence>
<sequence>MSVAPSALVLPAGFRVSVAPMMDWTDRHCRSFHRLLSRRTWLYTEMVTAQAIAHGDLDHLLGRGEEGDRVVLQLGGNDPQLLARAAREGQAYGYDEINLNCGCPSDRVREGAFGACLMAEPERVADCVAAMQAVVQVPVTVKHRIGIDRREDYEFVHHFVDVVAAAGCRRFVVHARNAWLDGLDPKQNREIPPLRYEVVHRLAQDFPHCAFELNGGLQDLAHGLAAVCPTEASGPDSETASEGPAVVDAMAGAEADSPATRLVGAMYGRRAYHDPWLLAGVDDWLARHAAEAPVTDAAQPLTRAAVVAALVGYLERGAAHGVEVRHLARHVLGLYLGHPAARLWRRMLSESRALSRNDPGLLREACTAVEAEAARVAQGRGV</sequence>
<dbReference type="SUPFAM" id="SSF51395">
    <property type="entry name" value="FMN-linked oxidoreductases"/>
    <property type="match status" value="1"/>
</dbReference>
<dbReference type="HOGENOM" id="CLU_013299_2_1_4"/>
<feature type="site" description="Interacts with tRNA" evidence="9">
    <location>
        <position position="100"/>
    </location>
</feature>
<feature type="binding site" evidence="9">
    <location>
        <begin position="214"/>
        <end position="216"/>
    </location>
    <ligand>
        <name>FMN</name>
        <dbReference type="ChEBI" id="CHEBI:58210"/>
    </ligand>
</feature>
<dbReference type="GO" id="GO:0000049">
    <property type="term" value="F:tRNA binding"/>
    <property type="evidence" value="ECO:0007669"/>
    <property type="project" value="UniProtKB-UniRule"/>
</dbReference>
<dbReference type="Proteomes" id="UP000011021">
    <property type="component" value="Unassembled WGS sequence"/>
</dbReference>
<feature type="binding site" evidence="9">
    <location>
        <position position="73"/>
    </location>
    <ligand>
        <name>FMN</name>
        <dbReference type="ChEBI" id="CHEBI:58210"/>
    </ligand>
</feature>
<keyword evidence="3 9" id="KW-0285">Flavoprotein</keyword>
<dbReference type="Pfam" id="PF01207">
    <property type="entry name" value="Dus"/>
    <property type="match status" value="2"/>
</dbReference>
<dbReference type="InterPro" id="IPR004653">
    <property type="entry name" value="DusA"/>
</dbReference>
<dbReference type="InterPro" id="IPR018517">
    <property type="entry name" value="tRNA_hU_synthase_CS"/>
</dbReference>
<evidence type="ECO:0000256" key="4">
    <source>
        <dbReference type="ARBA" id="ARBA00022643"/>
    </source>
</evidence>
<evidence type="ECO:0000313" key="11">
    <source>
        <dbReference type="EMBL" id="EFV95391.1"/>
    </source>
</evidence>
<keyword evidence="6 9" id="KW-0521">NADP</keyword>
<comment type="catalytic activity">
    <reaction evidence="9">
        <text>5,6-dihydrouridine(20) in tRNA + NADP(+) = uridine(20) in tRNA + NADPH + H(+)</text>
        <dbReference type="Rhea" id="RHEA:53336"/>
        <dbReference type="Rhea" id="RHEA-COMP:13533"/>
        <dbReference type="Rhea" id="RHEA-COMP:13534"/>
        <dbReference type="ChEBI" id="CHEBI:15378"/>
        <dbReference type="ChEBI" id="CHEBI:57783"/>
        <dbReference type="ChEBI" id="CHEBI:58349"/>
        <dbReference type="ChEBI" id="CHEBI:65315"/>
        <dbReference type="ChEBI" id="CHEBI:74443"/>
        <dbReference type="EC" id="1.3.1.91"/>
    </reaction>
</comment>
<evidence type="ECO:0000256" key="8">
    <source>
        <dbReference type="ARBA" id="ARBA00023002"/>
    </source>
</evidence>
<dbReference type="GO" id="GO:0102264">
    <property type="term" value="F:tRNA-dihydrouridine20 synthase activity"/>
    <property type="evidence" value="ECO:0007669"/>
    <property type="project" value="UniProtKB-EC"/>
</dbReference>
<dbReference type="STRING" id="887898.HMPREF0551_0879"/>
<evidence type="ECO:0000256" key="5">
    <source>
        <dbReference type="ARBA" id="ARBA00022694"/>
    </source>
</evidence>
<evidence type="ECO:0000313" key="12">
    <source>
        <dbReference type="Proteomes" id="UP000011021"/>
    </source>
</evidence>
<comment type="catalytic activity">
    <reaction evidence="9">
        <text>5,6-dihydrouridine(20a) in tRNA + NADP(+) = uridine(20a) in tRNA + NADPH + H(+)</text>
        <dbReference type="Rhea" id="RHEA:53344"/>
        <dbReference type="Rhea" id="RHEA-COMP:13535"/>
        <dbReference type="Rhea" id="RHEA-COMP:13536"/>
        <dbReference type="ChEBI" id="CHEBI:15378"/>
        <dbReference type="ChEBI" id="CHEBI:57783"/>
        <dbReference type="ChEBI" id="CHEBI:58349"/>
        <dbReference type="ChEBI" id="CHEBI:65315"/>
        <dbReference type="ChEBI" id="CHEBI:74443"/>
    </reaction>
</comment>
<dbReference type="RefSeq" id="WP_005673059.1">
    <property type="nucleotide sequence ID" value="NZ_CP146288.1"/>
</dbReference>
<dbReference type="HAMAP" id="MF_02041">
    <property type="entry name" value="DusA_subfam"/>
    <property type="match status" value="1"/>
</dbReference>
<dbReference type="PROSITE" id="PS01136">
    <property type="entry name" value="UPF0034"/>
    <property type="match status" value="1"/>
</dbReference>
<dbReference type="InterPro" id="IPR013785">
    <property type="entry name" value="Aldolase_TIM"/>
</dbReference>
<protein>
    <recommendedName>
        <fullName evidence="9">tRNA-dihydrouridine(20/20a) synthase</fullName>
        <ecNumber evidence="9">1.3.1.91</ecNumber>
    </recommendedName>
    <alternativeName>
        <fullName evidence="9">U20-specific dihydrouridine synthase</fullName>
        <shortName evidence="9">U20-specific Dus</shortName>
    </alternativeName>
    <alternativeName>
        <fullName evidence="9">tRNA-dihydrouridine synthase A</fullName>
    </alternativeName>
</protein>
<feature type="binding site" evidence="9">
    <location>
        <begin position="20"/>
        <end position="22"/>
    </location>
    <ligand>
        <name>FMN</name>
        <dbReference type="ChEBI" id="CHEBI:58210"/>
    </ligand>
</feature>
<comment type="function">
    <text evidence="9">Catalyzes the synthesis of 5,6-dihydrouridine (D), a modified base found in the D-loop of most tRNAs, via the reduction of the C5-C6 double bond in target uridines. Specifically modifies U20 and U20a in tRNAs.</text>
</comment>
<feature type="site" description="Interacts with tRNA; defines subfamily-specific binding signature" evidence="9">
    <location>
        <position position="186"/>
    </location>
</feature>
<evidence type="ECO:0000256" key="9">
    <source>
        <dbReference type="HAMAP-Rule" id="MF_02041"/>
    </source>
</evidence>
<dbReference type="CDD" id="cd02801">
    <property type="entry name" value="DUS_like_FMN"/>
    <property type="match status" value="1"/>
</dbReference>
<comment type="caution">
    <text evidence="11">The sequence shown here is derived from an EMBL/GenBank/DDBJ whole genome shotgun (WGS) entry which is preliminary data.</text>
</comment>
<dbReference type="InterPro" id="IPR035587">
    <property type="entry name" value="DUS-like_FMN-bd"/>
</dbReference>
<comment type="cofactor">
    <cofactor evidence="1 9">
        <name>FMN</name>
        <dbReference type="ChEBI" id="CHEBI:58210"/>
    </cofactor>
</comment>
<feature type="active site" description="Proton donor" evidence="9">
    <location>
        <position position="103"/>
    </location>
</feature>
<dbReference type="GO" id="GO:0102266">
    <property type="term" value="F:tRNA-dihydrouridine20a synthase activity"/>
    <property type="evidence" value="ECO:0007669"/>
    <property type="project" value="RHEA"/>
</dbReference>
<dbReference type="GO" id="GO:0010181">
    <property type="term" value="F:FMN binding"/>
    <property type="evidence" value="ECO:0007669"/>
    <property type="project" value="UniProtKB-UniRule"/>
</dbReference>
<evidence type="ECO:0000256" key="2">
    <source>
        <dbReference type="ARBA" id="ARBA00022555"/>
    </source>
</evidence>
<dbReference type="Gene3D" id="1.20.120.1460">
    <property type="match status" value="1"/>
</dbReference>
<feature type="binding site" evidence="9">
    <location>
        <position position="142"/>
    </location>
    <ligand>
        <name>FMN</name>
        <dbReference type="ChEBI" id="CHEBI:58210"/>
    </ligand>
</feature>
<keyword evidence="4 9" id="KW-0288">FMN</keyword>
<dbReference type="GO" id="GO:0050660">
    <property type="term" value="F:flavin adenine dinucleotide binding"/>
    <property type="evidence" value="ECO:0007669"/>
    <property type="project" value="InterPro"/>
</dbReference>
<feature type="site" description="Interacts with tRNA; defines subfamily-specific binding signature" evidence="9">
    <location>
        <position position="345"/>
    </location>
</feature>
<feature type="site" description="Interacts with tRNA" evidence="9">
    <location>
        <position position="189"/>
    </location>
</feature>
<reference evidence="11 12" key="1">
    <citation type="submission" date="2010-12" db="EMBL/GenBank/DDBJ databases">
        <authorList>
            <person name="Muzny D."/>
            <person name="Qin X."/>
            <person name="Deng J."/>
            <person name="Jiang H."/>
            <person name="Liu Y."/>
            <person name="Qu J."/>
            <person name="Song X.-Z."/>
            <person name="Zhang L."/>
            <person name="Thornton R."/>
            <person name="Coyle M."/>
            <person name="Francisco L."/>
            <person name="Jackson L."/>
            <person name="Javaid M."/>
            <person name="Korchina V."/>
            <person name="Kovar C."/>
            <person name="Mata R."/>
            <person name="Mathew T."/>
            <person name="Ngo R."/>
            <person name="Nguyen L."/>
            <person name="Nguyen N."/>
            <person name="Okwuonu G."/>
            <person name="Ongeri F."/>
            <person name="Pham C."/>
            <person name="Simmons D."/>
            <person name="Wilczek-Boney K."/>
            <person name="Hale W."/>
            <person name="Jakkamsetti A."/>
            <person name="Pham P."/>
            <person name="Ruth R."/>
            <person name="San Lucas F."/>
            <person name="Warren J."/>
            <person name="Zhang J."/>
            <person name="Zhao Z."/>
            <person name="Zhou C."/>
            <person name="Zhu D."/>
            <person name="Lee S."/>
            <person name="Bess C."/>
            <person name="Blankenburg K."/>
            <person name="Forbes L."/>
            <person name="Fu Q."/>
            <person name="Gubbala S."/>
            <person name="Hirani K."/>
            <person name="Jayaseelan J.C."/>
            <person name="Lara F."/>
            <person name="Munidasa M."/>
            <person name="Palculict T."/>
            <person name="Patil S."/>
            <person name="Pu L.-L."/>
            <person name="Saada N."/>
            <person name="Tang L."/>
            <person name="Weissenberger G."/>
            <person name="Zhu Y."/>
            <person name="Hemphill L."/>
            <person name="Shang Y."/>
            <person name="Youmans B."/>
            <person name="Ayvaz T."/>
            <person name="Ross M."/>
            <person name="Santibanez J."/>
            <person name="Aqrawi P."/>
            <person name="Gross S."/>
            <person name="Joshi V."/>
            <person name="Fowler G."/>
            <person name="Nazareth L."/>
            <person name="Reid J."/>
            <person name="Worley K."/>
            <person name="Petrosino J."/>
            <person name="Highlander S."/>
            <person name="Gibbs R."/>
        </authorList>
    </citation>
    <scope>NUCLEOTIDE SEQUENCE [LARGE SCALE GENOMIC DNA]</scope>
    <source>
        <strain evidence="11 12">ATCC 51599</strain>
    </source>
</reference>
<dbReference type="AlphaFoldDB" id="E7RVQ8"/>
<feature type="binding site" evidence="9">
    <location>
        <begin position="268"/>
        <end position="269"/>
    </location>
    <ligand>
        <name>FMN</name>
        <dbReference type="ChEBI" id="CHEBI:58210"/>
    </ligand>
</feature>
<evidence type="ECO:0000256" key="7">
    <source>
        <dbReference type="ARBA" id="ARBA00022884"/>
    </source>
</evidence>
<name>E7RVQ8_9BURK</name>
<keyword evidence="12" id="KW-1185">Reference proteome</keyword>
<comment type="catalytic activity">
    <reaction evidence="9">
        <text>5,6-dihydrouridine(20) in tRNA + NAD(+) = uridine(20) in tRNA + NADH + H(+)</text>
        <dbReference type="Rhea" id="RHEA:53340"/>
        <dbReference type="Rhea" id="RHEA-COMP:13533"/>
        <dbReference type="Rhea" id="RHEA-COMP:13534"/>
        <dbReference type="ChEBI" id="CHEBI:15378"/>
        <dbReference type="ChEBI" id="CHEBI:57540"/>
        <dbReference type="ChEBI" id="CHEBI:57945"/>
        <dbReference type="ChEBI" id="CHEBI:65315"/>
        <dbReference type="ChEBI" id="CHEBI:74443"/>
        <dbReference type="EC" id="1.3.1.91"/>
    </reaction>
</comment>
<dbReference type="EC" id="1.3.1.91" evidence="9"/>
<keyword evidence="7 9" id="KW-0694">RNA-binding</keyword>
<evidence type="ECO:0000256" key="6">
    <source>
        <dbReference type="ARBA" id="ARBA00022857"/>
    </source>
</evidence>
<feature type="binding site" evidence="9">
    <location>
        <position position="174"/>
    </location>
    <ligand>
        <name>FMN</name>
        <dbReference type="ChEBI" id="CHEBI:58210"/>
    </ligand>
</feature>
<organism evidence="11 12">
    <name type="scientific">Lautropia mirabilis ATCC 51599</name>
    <dbReference type="NCBI Taxonomy" id="887898"/>
    <lineage>
        <taxon>Bacteria</taxon>
        <taxon>Pseudomonadati</taxon>
        <taxon>Pseudomonadota</taxon>
        <taxon>Betaproteobacteria</taxon>
        <taxon>Burkholderiales</taxon>
        <taxon>Burkholderiaceae</taxon>
        <taxon>Lautropia</taxon>
    </lineage>
</organism>
<dbReference type="NCBIfam" id="NF008774">
    <property type="entry name" value="PRK11815.1"/>
    <property type="match status" value="1"/>
</dbReference>
<evidence type="ECO:0000256" key="1">
    <source>
        <dbReference type="ARBA" id="ARBA00001917"/>
    </source>
</evidence>
<accession>E7RVQ8</accession>
<dbReference type="PANTHER" id="PTHR42907:SF1">
    <property type="entry name" value="FMN-LINKED OXIDOREDUCTASES SUPERFAMILY PROTEIN"/>
    <property type="match status" value="1"/>
</dbReference>
<keyword evidence="8 9" id="KW-0560">Oxidoreductase</keyword>
<dbReference type="Gene3D" id="3.20.20.70">
    <property type="entry name" value="Aldolase class I"/>
    <property type="match status" value="1"/>
</dbReference>
<comment type="catalytic activity">
    <reaction evidence="9">
        <text>5,6-dihydrouridine(20a) in tRNA + NAD(+) = uridine(20a) in tRNA + NADH + H(+)</text>
        <dbReference type="Rhea" id="RHEA:53348"/>
        <dbReference type="Rhea" id="RHEA-COMP:13535"/>
        <dbReference type="Rhea" id="RHEA-COMP:13536"/>
        <dbReference type="ChEBI" id="CHEBI:15378"/>
        <dbReference type="ChEBI" id="CHEBI:57540"/>
        <dbReference type="ChEBI" id="CHEBI:57945"/>
        <dbReference type="ChEBI" id="CHEBI:65315"/>
        <dbReference type="ChEBI" id="CHEBI:74443"/>
    </reaction>
</comment>
<feature type="domain" description="DUS-like FMN-binding" evidence="10">
    <location>
        <begin position="18"/>
        <end position="224"/>
    </location>
</feature>
<keyword evidence="2 9" id="KW-0820">tRNA-binding</keyword>
<proteinExistence type="inferred from homology"/>